<accession>B3QMI7</accession>
<name>B3QMI7_CHLP8</name>
<dbReference type="eggNOG" id="COG1770">
    <property type="taxonomic scope" value="Bacteria"/>
</dbReference>
<dbReference type="SUPFAM" id="SSF50993">
    <property type="entry name" value="Peptidase/esterase 'gauge' domain"/>
    <property type="match status" value="1"/>
</dbReference>
<dbReference type="PANTHER" id="PTHR42881">
    <property type="entry name" value="PROLYL ENDOPEPTIDASE"/>
    <property type="match status" value="1"/>
</dbReference>
<dbReference type="InterPro" id="IPR001375">
    <property type="entry name" value="Peptidase_S9_cat"/>
</dbReference>
<feature type="domain" description="Peptidase S9A N-terminal" evidence="8">
    <location>
        <begin position="36"/>
        <end position="421"/>
    </location>
</feature>
<dbReference type="EMBL" id="CP001099">
    <property type="protein sequence ID" value="ACF11140.1"/>
    <property type="molecule type" value="Genomic_DNA"/>
</dbReference>
<evidence type="ECO:0000256" key="4">
    <source>
        <dbReference type="ARBA" id="ARBA00022801"/>
    </source>
</evidence>
<protein>
    <recommendedName>
        <fullName evidence="2">prolyl oligopeptidase</fullName>
        <ecNumber evidence="2">3.4.21.26</ecNumber>
    </recommendedName>
</protein>
<sequence>MRKLRLPALLHLVALLLISSLPAFAGSKANMEAPSSNVVETVCGERIADPYRPLENLKDPKVQAWYKREADHARAVLDAIPGRSELIAKMVEFDKRRPEKIYNLSITDNDRYFYLKQTPADETGKLFFRKGYKGKERLLFDPTTYKDGSDGAFVISRVSPNIDGSKVVIGVSANGSEDAILFVMDVKNGHIWPERIDRCRFASPSWLPCGKAFFYTRMNSNDPLDQDRQKDSRVYLHFVGTDPSTDPEIFSRTHDPELKIRAEDIPYVSYDDKSRKLYAFVSSVDPRITAWYADDDAIRKASIPWKPLLRAEDEVYDFAATKHDLYLFTPKNAPRFKVLKTSLDRPDLATAETVIPEPAEGTLTALALTDNGLFYTISTNGVREELYHLNYGDTQPQKIETPFEAGTMSISSKGFDQPELWAIMGGWNHDYRRYRYDAKHNRFIDETLSSKASYPEYDNLEVREVMVPSHDGVKVPLSLIFNRGMKKDGKTPVLIYGYGAYGNSITPFFSPSFLLWTHRGGMIAVAHVRGGGELGDDWHKAGMKSTKPNTWKDLIACAEYLIKEGYTSPEHIAINAGSAGGILIGRAITERPDLFAAAMPQVGVLNALRGEFSPNGPVNVPEFGTVKNPDDCKALLEMDAYLHIRNGVKYPAALITAGMNDPRVPAWQPAKFAARLQEATASGKPVLFFTDYKAGHGIGDTKTKQFESLADMLSFGLWQTGEDGK</sequence>
<dbReference type="Pfam" id="PF02897">
    <property type="entry name" value="Peptidase_S9_N"/>
    <property type="match status" value="1"/>
</dbReference>
<keyword evidence="6" id="KW-0732">Signal</keyword>
<reference evidence="9" key="1">
    <citation type="submission" date="2008-06" db="EMBL/GenBank/DDBJ databases">
        <title>Complete sequence of Chlorobaculum parvum NCIB 8327.</title>
        <authorList>
            <consortium name="US DOE Joint Genome Institute"/>
            <person name="Lucas S."/>
            <person name="Copeland A."/>
            <person name="Lapidus A."/>
            <person name="Glavina del Rio T."/>
            <person name="Dalin E."/>
            <person name="Tice H."/>
            <person name="Bruce D."/>
            <person name="Goodwin L."/>
            <person name="Pitluck S."/>
            <person name="Schmutz J."/>
            <person name="Larimer F."/>
            <person name="Land M."/>
            <person name="Hauser L."/>
            <person name="Kyrpides N."/>
            <person name="Mikhailova N."/>
            <person name="Zhao F."/>
            <person name="Li T."/>
            <person name="Liu Z."/>
            <person name="Overmann J."/>
            <person name="Bryant D.A."/>
            <person name="Richardson P."/>
        </authorList>
    </citation>
    <scope>NUCLEOTIDE SEQUENCE [LARGE SCALE GENOMIC DNA]</scope>
    <source>
        <strain evidence="9">NCIB 8327</strain>
    </source>
</reference>
<evidence type="ECO:0000313" key="10">
    <source>
        <dbReference type="Proteomes" id="UP000008811"/>
    </source>
</evidence>
<keyword evidence="10" id="KW-1185">Reference proteome</keyword>
<dbReference type="SUPFAM" id="SSF53474">
    <property type="entry name" value="alpha/beta-Hydrolases"/>
    <property type="match status" value="1"/>
</dbReference>
<dbReference type="InterPro" id="IPR023302">
    <property type="entry name" value="Pept_S9A_N"/>
</dbReference>
<dbReference type="GO" id="GO:0070012">
    <property type="term" value="F:oligopeptidase activity"/>
    <property type="evidence" value="ECO:0007669"/>
    <property type="project" value="TreeGrafter"/>
</dbReference>
<dbReference type="Gene3D" id="3.40.50.1820">
    <property type="entry name" value="alpha/beta hydrolase"/>
    <property type="match status" value="1"/>
</dbReference>
<feature type="chain" id="PRO_5002797698" description="prolyl oligopeptidase" evidence="6">
    <location>
        <begin position="26"/>
        <end position="725"/>
    </location>
</feature>
<evidence type="ECO:0000256" key="2">
    <source>
        <dbReference type="ARBA" id="ARBA00011897"/>
    </source>
</evidence>
<organism evidence="9 10">
    <name type="scientific">Chlorobaculum parvum (strain DSM 263 / NCIMB 8327)</name>
    <name type="common">Chlorobium vibrioforme subsp. thiosulfatophilum</name>
    <dbReference type="NCBI Taxonomy" id="517417"/>
    <lineage>
        <taxon>Bacteria</taxon>
        <taxon>Pseudomonadati</taxon>
        <taxon>Chlorobiota</taxon>
        <taxon>Chlorobiia</taxon>
        <taxon>Chlorobiales</taxon>
        <taxon>Chlorobiaceae</taxon>
        <taxon>Chlorobaculum</taxon>
    </lineage>
</organism>
<evidence type="ECO:0000256" key="6">
    <source>
        <dbReference type="SAM" id="SignalP"/>
    </source>
</evidence>
<gene>
    <name evidence="9" type="ordered locus">Cpar_0721</name>
</gene>
<dbReference type="InterPro" id="IPR051167">
    <property type="entry name" value="Prolyl_oligopep/macrocyclase"/>
</dbReference>
<dbReference type="InterPro" id="IPR029058">
    <property type="entry name" value="AB_hydrolase_fold"/>
</dbReference>
<dbReference type="STRING" id="517417.Cpar_0721"/>
<dbReference type="GO" id="GO:0005829">
    <property type="term" value="C:cytosol"/>
    <property type="evidence" value="ECO:0007669"/>
    <property type="project" value="TreeGrafter"/>
</dbReference>
<dbReference type="Proteomes" id="UP000008811">
    <property type="component" value="Chromosome"/>
</dbReference>
<evidence type="ECO:0000256" key="3">
    <source>
        <dbReference type="ARBA" id="ARBA00022670"/>
    </source>
</evidence>
<keyword evidence="3" id="KW-0645">Protease</keyword>
<dbReference type="AlphaFoldDB" id="B3QMI7"/>
<evidence type="ECO:0000313" key="9">
    <source>
        <dbReference type="EMBL" id="ACF11140.1"/>
    </source>
</evidence>
<dbReference type="PANTHER" id="PTHR42881:SF2">
    <property type="entry name" value="PROLYL ENDOPEPTIDASE"/>
    <property type="match status" value="1"/>
</dbReference>
<dbReference type="KEGG" id="cpc:Cpar_0721"/>
<comment type="catalytic activity">
    <reaction evidence="1">
        <text>Hydrolysis of Pro-|-Xaa &gt;&gt; Ala-|-Xaa in oligopeptides.</text>
        <dbReference type="EC" id="3.4.21.26"/>
    </reaction>
</comment>
<evidence type="ECO:0000259" key="8">
    <source>
        <dbReference type="Pfam" id="PF02897"/>
    </source>
</evidence>
<evidence type="ECO:0000256" key="5">
    <source>
        <dbReference type="ARBA" id="ARBA00022825"/>
    </source>
</evidence>
<keyword evidence="4 9" id="KW-0378">Hydrolase</keyword>
<feature type="signal peptide" evidence="6">
    <location>
        <begin position="1"/>
        <end position="25"/>
    </location>
</feature>
<dbReference type="HOGENOM" id="CLU_011290_0_1_10"/>
<feature type="domain" description="Peptidase S9 prolyl oligopeptidase catalytic" evidence="7">
    <location>
        <begin position="509"/>
        <end position="720"/>
    </location>
</feature>
<evidence type="ECO:0000259" key="7">
    <source>
        <dbReference type="Pfam" id="PF00326"/>
    </source>
</evidence>
<dbReference type="Gene3D" id="2.130.10.120">
    <property type="entry name" value="Prolyl oligopeptidase, N-terminal domain"/>
    <property type="match status" value="1"/>
</dbReference>
<dbReference type="InterPro" id="IPR002470">
    <property type="entry name" value="Peptidase_S9A"/>
</dbReference>
<dbReference type="GO" id="GO:0006508">
    <property type="term" value="P:proteolysis"/>
    <property type="evidence" value="ECO:0007669"/>
    <property type="project" value="UniProtKB-KW"/>
</dbReference>
<keyword evidence="5" id="KW-0720">Serine protease</keyword>
<dbReference type="GO" id="GO:0004252">
    <property type="term" value="F:serine-type endopeptidase activity"/>
    <property type="evidence" value="ECO:0007669"/>
    <property type="project" value="UniProtKB-EC"/>
</dbReference>
<dbReference type="PRINTS" id="PR00862">
    <property type="entry name" value="PROLIGOPTASE"/>
</dbReference>
<proteinExistence type="predicted"/>
<dbReference type="Pfam" id="PF00326">
    <property type="entry name" value="Peptidase_S9"/>
    <property type="match status" value="1"/>
</dbReference>
<evidence type="ECO:0000256" key="1">
    <source>
        <dbReference type="ARBA" id="ARBA00001070"/>
    </source>
</evidence>
<dbReference type="EC" id="3.4.21.26" evidence="2"/>
<dbReference type="RefSeq" id="WP_012501973.1">
    <property type="nucleotide sequence ID" value="NC_011027.1"/>
</dbReference>